<sequence length="78" mass="8890">MTVVVHQQLENQRILAIEPDNFPQFDFESAVIENPVIFRMDGVAQLSRIALFEFLISFRKIDQGKQSCRSHIGGAGRE</sequence>
<organism evidence="1 2">
    <name type="scientific">Victivallis vadensis</name>
    <dbReference type="NCBI Taxonomy" id="172901"/>
    <lineage>
        <taxon>Bacteria</taxon>
        <taxon>Pseudomonadati</taxon>
        <taxon>Lentisphaerota</taxon>
        <taxon>Lentisphaeria</taxon>
        <taxon>Victivallales</taxon>
        <taxon>Victivallaceae</taxon>
        <taxon>Victivallis</taxon>
    </lineage>
</organism>
<reference evidence="1 2" key="1">
    <citation type="submission" date="2020-04" db="EMBL/GenBank/DDBJ databases">
        <authorList>
            <person name="Hitch T.C.A."/>
            <person name="Wylensek D."/>
            <person name="Clavel T."/>
        </authorList>
    </citation>
    <scope>NUCLEOTIDE SEQUENCE [LARGE SCALE GENOMIC DNA]</scope>
    <source>
        <strain evidence="1 2">COR2-253-APC-1A</strain>
    </source>
</reference>
<name>A0A848APQ9_9BACT</name>
<proteinExistence type="predicted"/>
<dbReference type="EMBL" id="JABAEW010000001">
    <property type="protein sequence ID" value="NMD84991.1"/>
    <property type="molecule type" value="Genomic_DNA"/>
</dbReference>
<evidence type="ECO:0000313" key="1">
    <source>
        <dbReference type="EMBL" id="NMD84991.1"/>
    </source>
</evidence>
<dbReference type="Proteomes" id="UP000576225">
    <property type="component" value="Unassembled WGS sequence"/>
</dbReference>
<gene>
    <name evidence="1" type="ORF">HF882_00175</name>
</gene>
<comment type="caution">
    <text evidence="1">The sequence shown here is derived from an EMBL/GenBank/DDBJ whole genome shotgun (WGS) entry which is preliminary data.</text>
</comment>
<accession>A0A848APQ9</accession>
<dbReference type="RefSeq" id="WP_168961115.1">
    <property type="nucleotide sequence ID" value="NZ_JABAEW010000001.1"/>
</dbReference>
<dbReference type="AlphaFoldDB" id="A0A848APQ9"/>
<evidence type="ECO:0000313" key="2">
    <source>
        <dbReference type="Proteomes" id="UP000576225"/>
    </source>
</evidence>
<protein>
    <submittedName>
        <fullName evidence="1">Uncharacterized protein</fullName>
    </submittedName>
</protein>